<keyword evidence="2" id="KW-1185">Reference proteome</keyword>
<protein>
    <submittedName>
        <fullName evidence="1">Uncharacterized protein</fullName>
    </submittedName>
</protein>
<comment type="caution">
    <text evidence="1">The sequence shown here is derived from an EMBL/GenBank/DDBJ whole genome shotgun (WGS) entry which is preliminary data.</text>
</comment>
<sequence>MAPSMANHLLAQEYSRVYSATAAVLTEPLVSDDGASELEEAYERNDTSPMEYLSLITAQRPFTPSSACHAVIIETGSYCSSTPLPVIFKSFVMDHGNSAVKAVLEDYGVALVEKIPSGGVLLRVRSLDEVQTLVGQEVMVLGRKFKIKKPSVFLNKFYLDVSGVHTTDEANELFFALCTLGARFS</sequence>
<reference evidence="1" key="1">
    <citation type="submission" date="2023-08" db="EMBL/GenBank/DDBJ databases">
        <title>Reference Genome Resource for the Citrus Pathogen Phytophthora citrophthora.</title>
        <authorList>
            <person name="Moller H."/>
            <person name="Coetzee B."/>
            <person name="Rose L.J."/>
            <person name="Van Niekerk J.M."/>
        </authorList>
    </citation>
    <scope>NUCLEOTIDE SEQUENCE</scope>
    <source>
        <strain evidence="1">STE-U-9442</strain>
    </source>
</reference>
<proteinExistence type="predicted"/>
<name>A0AAD9G332_9STRA</name>
<accession>A0AAD9G332</accession>
<dbReference type="EMBL" id="JASMQC010000035">
    <property type="protein sequence ID" value="KAK1931231.1"/>
    <property type="molecule type" value="Genomic_DNA"/>
</dbReference>
<evidence type="ECO:0000313" key="1">
    <source>
        <dbReference type="EMBL" id="KAK1931231.1"/>
    </source>
</evidence>
<organism evidence="1 2">
    <name type="scientific">Phytophthora citrophthora</name>
    <dbReference type="NCBI Taxonomy" id="4793"/>
    <lineage>
        <taxon>Eukaryota</taxon>
        <taxon>Sar</taxon>
        <taxon>Stramenopiles</taxon>
        <taxon>Oomycota</taxon>
        <taxon>Peronosporomycetes</taxon>
        <taxon>Peronosporales</taxon>
        <taxon>Peronosporaceae</taxon>
        <taxon>Phytophthora</taxon>
    </lineage>
</organism>
<gene>
    <name evidence="1" type="ORF">P3T76_013420</name>
</gene>
<evidence type="ECO:0000313" key="2">
    <source>
        <dbReference type="Proteomes" id="UP001259832"/>
    </source>
</evidence>
<dbReference type="AlphaFoldDB" id="A0AAD9G332"/>
<dbReference type="Proteomes" id="UP001259832">
    <property type="component" value="Unassembled WGS sequence"/>
</dbReference>